<gene>
    <name evidence="2" type="ORF">Csp_A13330</name>
</gene>
<dbReference type="EMBL" id="FN543104">
    <property type="protein sequence ID" value="CBA29675.1"/>
    <property type="molecule type" value="Genomic_DNA"/>
</dbReference>
<evidence type="ECO:0008006" key="3">
    <source>
        <dbReference type="Google" id="ProtNLM"/>
    </source>
</evidence>
<organism evidence="2">
    <name type="scientific">Curvibacter symbiont subsp. Hydra magnipapillata</name>
    <dbReference type="NCBI Taxonomy" id="667019"/>
    <lineage>
        <taxon>Bacteria</taxon>
        <taxon>Pseudomonadati</taxon>
        <taxon>Pseudomonadota</taxon>
        <taxon>Betaproteobacteria</taxon>
        <taxon>Burkholderiales</taxon>
        <taxon>Comamonadaceae</taxon>
        <taxon>Curvibacter</taxon>
    </lineage>
</organism>
<protein>
    <recommendedName>
        <fullName evidence="3">DUF1772 domain-containing protein</fullName>
    </recommendedName>
</protein>
<evidence type="ECO:0000313" key="2">
    <source>
        <dbReference type="EMBL" id="CBA29675.1"/>
    </source>
</evidence>
<feature type="transmembrane region" description="Helical" evidence="1">
    <location>
        <begin position="97"/>
        <end position="113"/>
    </location>
</feature>
<sequence>MAAQHSSTLLLKWAVVACAVLFAGLGVFLAPLHPSVVALQFTYSPQAFAAVLQTWGPEGVERFRQHLMVDGLLLLSYGAAGYLAAGSTRLFASLSHHVPLAFWALLLPLAAAFDAGENLLHWWLTGAEVLQGSVTLPSITYLAAGVCASIKWLGIASFAIGAFSAKTVFRV</sequence>
<keyword evidence="1" id="KW-0812">Transmembrane</keyword>
<keyword evidence="1" id="KW-1133">Transmembrane helix</keyword>
<accession>C9YB32</accession>
<name>C9YB32_CURXX</name>
<reference evidence="2" key="1">
    <citation type="journal article" date="2010" name="Nature">
        <title>The dynamic genome of Hydra.</title>
        <authorList>
            <person name="Chapman J.A."/>
            <person name="Kirkness E.F."/>
            <person name="Simakov O."/>
            <person name="Hampson S.E."/>
            <person name="Mitros T."/>
            <person name="Weinmaier T."/>
            <person name="Rattei T."/>
            <person name="Balasubramanian P.G."/>
            <person name="Borman J."/>
            <person name="Busam D."/>
            <person name="Disbennett K."/>
            <person name="Pfannkoch C."/>
            <person name="Sumin N."/>
            <person name="Sutton G."/>
            <person name="Viswanathan L."/>
            <person name="Walenz B."/>
            <person name="Goodstein D.M."/>
            <person name="Hellsten U."/>
            <person name="Kawashima T."/>
            <person name="Prochnik S.E."/>
            <person name="Putnam N.H."/>
            <person name="Shu S."/>
            <person name="Blumberg B."/>
            <person name="Dana C.E."/>
            <person name="Gee L."/>
            <person name="Kibler D.F."/>
            <person name="Law L."/>
            <person name="Lindgens D."/>
            <person name="Martinez D.E."/>
            <person name="Peng J."/>
            <person name="Wigge P.A."/>
            <person name="Bertulat B."/>
            <person name="Guder C."/>
            <person name="Nakamura Y."/>
            <person name="Ozbek S."/>
            <person name="Watanabe H."/>
            <person name="Khalturin K."/>
            <person name="Hemmrich G."/>
            <person name="Franke A."/>
            <person name="Augustin R."/>
            <person name="Fraune S."/>
            <person name="Hayakawa E."/>
            <person name="Hayakawa S."/>
            <person name="Hirose M."/>
            <person name="Hwang J."/>
            <person name="Ikeo K."/>
            <person name="Nishimiya-Fujisawa C."/>
            <person name="Ogura A."/>
            <person name="Takahashi T."/>
            <person name="Steinmetz P.R."/>
            <person name="Zhang X."/>
            <person name="Aufschnaiter R."/>
            <person name="Eder M.K."/>
            <person name="Gorny A.K."/>
            <person name="Salvenmoser W."/>
            <person name="Heimberg A.M."/>
            <person name="Wheeler B.M."/>
            <person name="Peterson K.J."/>
            <person name="Boettger A."/>
            <person name="Tischler P."/>
            <person name="Wolf A."/>
            <person name="Gojobori T."/>
            <person name="Remington K.A."/>
            <person name="Strausberg R.L."/>
            <person name="Venter J."/>
            <person name="Technau U."/>
            <person name="Hobmayer B."/>
            <person name="Bosch T.C."/>
            <person name="Holstein T.W."/>
            <person name="Fujisawa T."/>
            <person name="Bode H.R."/>
            <person name="David C.N."/>
            <person name="Rokhsar D.S."/>
            <person name="Steele R.E."/>
        </authorList>
    </citation>
    <scope>NUCLEOTIDE SEQUENCE</scope>
</reference>
<keyword evidence="1" id="KW-0472">Membrane</keyword>
<feature type="transmembrane region" description="Helical" evidence="1">
    <location>
        <begin position="65"/>
        <end position="85"/>
    </location>
</feature>
<feature type="transmembrane region" description="Helical" evidence="1">
    <location>
        <begin position="139"/>
        <end position="163"/>
    </location>
</feature>
<proteinExistence type="predicted"/>
<evidence type="ECO:0000256" key="1">
    <source>
        <dbReference type="SAM" id="Phobius"/>
    </source>
</evidence>
<dbReference type="AlphaFoldDB" id="C9YB32"/>